<dbReference type="AlphaFoldDB" id="A0A348FYH4"/>
<dbReference type="InterPro" id="IPR007048">
    <property type="entry name" value="IraD/Gp25-like"/>
</dbReference>
<keyword evidence="3" id="KW-1185">Reference proteome</keyword>
<dbReference type="SUPFAM" id="SSF160719">
    <property type="entry name" value="gpW/gp25-like"/>
    <property type="match status" value="1"/>
</dbReference>
<dbReference type="Proteomes" id="UP000266934">
    <property type="component" value="Chromosome"/>
</dbReference>
<dbReference type="EMBL" id="AP018907">
    <property type="protein sequence ID" value="BBF92357.1"/>
    <property type="molecule type" value="Genomic_DNA"/>
</dbReference>
<organism evidence="2 3">
    <name type="scientific">Blastochloris tepida</name>
    <dbReference type="NCBI Taxonomy" id="2233851"/>
    <lineage>
        <taxon>Bacteria</taxon>
        <taxon>Pseudomonadati</taxon>
        <taxon>Pseudomonadota</taxon>
        <taxon>Alphaproteobacteria</taxon>
        <taxon>Hyphomicrobiales</taxon>
        <taxon>Blastochloridaceae</taxon>
        <taxon>Blastochloris</taxon>
    </lineage>
</organism>
<evidence type="ECO:0000313" key="3">
    <source>
        <dbReference type="Proteomes" id="UP000266934"/>
    </source>
</evidence>
<dbReference type="Pfam" id="PF04965">
    <property type="entry name" value="GPW_gp25"/>
    <property type="match status" value="1"/>
</dbReference>
<feature type="domain" description="IraD/Gp25-like" evidence="1">
    <location>
        <begin position="13"/>
        <end position="83"/>
    </location>
</feature>
<sequence length="108" mass="11060">MGVSATSLEPLDGAAHLVQSILDILTTRVGTVVLARDYGSLVPDMIDRPGVPPTVVDIGVAAAEALARWEPRVTLDSVRMSAGGQDGTFGVAFGLTVLDDGSGLEVAL</sequence>
<dbReference type="Gene3D" id="3.10.450.40">
    <property type="match status" value="1"/>
</dbReference>
<dbReference type="KEGG" id="blag:BLTE_10420"/>
<reference evidence="2 3" key="1">
    <citation type="submission" date="2018-08" db="EMBL/GenBank/DDBJ databases">
        <title>Complete genome sequencing of Blastochloris tepida GI.</title>
        <authorList>
            <person name="Tsukatani Y."/>
            <person name="Mori H."/>
        </authorList>
    </citation>
    <scope>NUCLEOTIDE SEQUENCE [LARGE SCALE GENOMIC DNA]</scope>
    <source>
        <strain evidence="2 3">GI</strain>
    </source>
</reference>
<accession>A0A348FYH4</accession>
<name>A0A348FYH4_9HYPH</name>
<evidence type="ECO:0000313" key="2">
    <source>
        <dbReference type="EMBL" id="BBF92357.1"/>
    </source>
</evidence>
<proteinExistence type="predicted"/>
<evidence type="ECO:0000259" key="1">
    <source>
        <dbReference type="Pfam" id="PF04965"/>
    </source>
</evidence>
<protein>
    <recommendedName>
        <fullName evidence="1">IraD/Gp25-like domain-containing protein</fullName>
    </recommendedName>
</protein>
<gene>
    <name evidence="2" type="ORF">BLTE_10420</name>
</gene>